<comment type="caution">
    <text evidence="1">The sequence shown here is derived from an EMBL/GenBank/DDBJ whole genome shotgun (WGS) entry which is preliminary data.</text>
</comment>
<organism evidence="1 2">
    <name type="scientific">Psychromarinibacter halotolerans</name>
    <dbReference type="NCBI Taxonomy" id="1775175"/>
    <lineage>
        <taxon>Bacteria</taxon>
        <taxon>Pseudomonadati</taxon>
        <taxon>Pseudomonadota</taxon>
        <taxon>Alphaproteobacteria</taxon>
        <taxon>Rhodobacterales</taxon>
        <taxon>Paracoccaceae</taxon>
        <taxon>Psychromarinibacter</taxon>
    </lineage>
</organism>
<accession>A0ABV7GPL2</accession>
<dbReference type="EMBL" id="JBHRTB010000010">
    <property type="protein sequence ID" value="MFC3143554.1"/>
    <property type="molecule type" value="Genomic_DNA"/>
</dbReference>
<evidence type="ECO:0000313" key="1">
    <source>
        <dbReference type="EMBL" id="MFC3143554.1"/>
    </source>
</evidence>
<evidence type="ECO:0008006" key="3">
    <source>
        <dbReference type="Google" id="ProtNLM"/>
    </source>
</evidence>
<keyword evidence="2" id="KW-1185">Reference proteome</keyword>
<sequence length="562" mass="62727">MEGPQFAHIETYSAKGKSAASPDEFFGKRKNGQKAWTAQEIIDELERLEHASQHVIPGRPGPEVIPGDVDNFVDLREAQRRAAAVKTTVSYEQPDGSVMLRERKIRADTASIYASVVSLPVRTEEALSDPVVRARAAKVLQKAIKHDRERIEKAGGRFMMAVVHWDEEFLHAHIMALDPERGSVKHLHPGHAAKGRVFTEAEGRKLSKRHVNKLGNIAYCDAMRGWQDDFYAAVFKDAGLLRYGPRRERLSTSDYKRAKESARLRAEDEQRRTELENAEMRITDELERAKVVAATAEQKAEAIDAGTAAVLDEKIAYRPATSAKSEGLNFGPNAPSDPKDRNQLARRIQPAFDVVVKFAKKLASVNQMKTSADRRVAVADSMLENVRANQARVEDREIEVDRSETLFNWKSRALAKVVSSMRGWVPKPVQFVVDALERGEDPVAEKTADAFPGAWSIPKNADRSALQLELDDMTNASLSNCFSATQDAFLLTDGDSDGALQGTYATAVRLLFHEARQRGLDLETGRHDPAKALSKDRAHLHIDTPPKPIRVKRKVRVRQLVR</sequence>
<dbReference type="Gene3D" id="3.30.930.30">
    <property type="match status" value="1"/>
</dbReference>
<dbReference type="Proteomes" id="UP001595632">
    <property type="component" value="Unassembled WGS sequence"/>
</dbReference>
<dbReference type="RefSeq" id="WP_275630838.1">
    <property type="nucleotide sequence ID" value="NZ_JARGYD010000001.1"/>
</dbReference>
<proteinExistence type="predicted"/>
<protein>
    <recommendedName>
        <fullName evidence="3">Plasmid recombination enzyme</fullName>
    </recommendedName>
</protein>
<name>A0ABV7GPL2_9RHOB</name>
<gene>
    <name evidence="1" type="ORF">ACFOGP_12595</name>
</gene>
<reference evidence="2" key="1">
    <citation type="journal article" date="2019" name="Int. J. Syst. Evol. Microbiol.">
        <title>The Global Catalogue of Microorganisms (GCM) 10K type strain sequencing project: providing services to taxonomists for standard genome sequencing and annotation.</title>
        <authorList>
            <consortium name="The Broad Institute Genomics Platform"/>
            <consortium name="The Broad Institute Genome Sequencing Center for Infectious Disease"/>
            <person name="Wu L."/>
            <person name="Ma J."/>
        </authorList>
    </citation>
    <scope>NUCLEOTIDE SEQUENCE [LARGE SCALE GENOMIC DNA]</scope>
    <source>
        <strain evidence="2">KCTC 52366</strain>
    </source>
</reference>
<evidence type="ECO:0000313" key="2">
    <source>
        <dbReference type="Proteomes" id="UP001595632"/>
    </source>
</evidence>